<feature type="region of interest" description="Disordered" evidence="1">
    <location>
        <begin position="1"/>
        <end position="30"/>
    </location>
</feature>
<reference evidence="3 4" key="1">
    <citation type="submission" date="2024-09" db="EMBL/GenBank/DDBJ databases">
        <title>A chromosome-level genome assembly of Gray's grenadier anchovy, Coilia grayii.</title>
        <authorList>
            <person name="Fu Z."/>
        </authorList>
    </citation>
    <scope>NUCLEOTIDE SEQUENCE [LARGE SCALE GENOMIC DNA]</scope>
    <source>
        <strain evidence="3">G4</strain>
        <tissue evidence="3">Muscle</tissue>
    </source>
</reference>
<evidence type="ECO:0000256" key="1">
    <source>
        <dbReference type="SAM" id="MobiDB-lite"/>
    </source>
</evidence>
<dbReference type="PANTHER" id="PTHR13103:SF4">
    <property type="entry name" value="SCHWANNOMIN-INTERACTING PROTEIN 1-LIKE ISOFORM X1"/>
    <property type="match status" value="1"/>
</dbReference>
<dbReference type="EMBL" id="JBHFQA010000008">
    <property type="protein sequence ID" value="KAL2095404.1"/>
    <property type="molecule type" value="Genomic_DNA"/>
</dbReference>
<accession>A0ABD1K8I1</accession>
<proteinExistence type="predicted"/>
<dbReference type="InterPro" id="IPR015649">
    <property type="entry name" value="SCHIP_1_C"/>
</dbReference>
<dbReference type="InterPro" id="IPR039045">
    <property type="entry name" value="SCHIP_1"/>
</dbReference>
<sequence length="256" mass="28918">MEGDIEKTQRTQVQASDDINLSGHGVTAGGSAAVQDVGSAADDQSLPIMHWEALSLRIAELEKQEEERRERAKTLNIPERARVFGSWREDKQHVFHMGQWADSDDDDCGGCRSPLIKSRFNSQKNLQLCFINNSESDEDEDEKSGSECSKECEARGGQSSGLKQEVQAALRTLRDQLLVEQKEKERLTHSESAMRRKLLDRGDLQTCSMEQLDSLRESLYRDIHDLSSQLVAQLLVRDHLQTKQDAMLLDVQDMTS</sequence>
<feature type="compositionally biased region" description="Polar residues" evidence="1">
    <location>
        <begin position="10"/>
        <end position="19"/>
    </location>
</feature>
<protein>
    <recommendedName>
        <fullName evidence="2">Schwannomin interacting protein 1 C-terminal domain-containing protein</fullName>
    </recommendedName>
</protein>
<keyword evidence="4" id="KW-1185">Reference proteome</keyword>
<organism evidence="3 4">
    <name type="scientific">Coilia grayii</name>
    <name type="common">Gray's grenadier anchovy</name>
    <dbReference type="NCBI Taxonomy" id="363190"/>
    <lineage>
        <taxon>Eukaryota</taxon>
        <taxon>Metazoa</taxon>
        <taxon>Chordata</taxon>
        <taxon>Craniata</taxon>
        <taxon>Vertebrata</taxon>
        <taxon>Euteleostomi</taxon>
        <taxon>Actinopterygii</taxon>
        <taxon>Neopterygii</taxon>
        <taxon>Teleostei</taxon>
        <taxon>Clupei</taxon>
        <taxon>Clupeiformes</taxon>
        <taxon>Clupeoidei</taxon>
        <taxon>Engraulidae</taxon>
        <taxon>Coilinae</taxon>
        <taxon>Coilia</taxon>
    </lineage>
</organism>
<evidence type="ECO:0000313" key="4">
    <source>
        <dbReference type="Proteomes" id="UP001591681"/>
    </source>
</evidence>
<evidence type="ECO:0000259" key="2">
    <source>
        <dbReference type="Pfam" id="PF10148"/>
    </source>
</evidence>
<dbReference type="Pfam" id="PF10148">
    <property type="entry name" value="SCHIP-1_C"/>
    <property type="match status" value="2"/>
</dbReference>
<gene>
    <name evidence="3" type="ORF">ACEWY4_010123</name>
</gene>
<dbReference type="PANTHER" id="PTHR13103">
    <property type="entry name" value="SCHWANNOMIN INTERACTING PROTEIN 1"/>
    <property type="match status" value="1"/>
</dbReference>
<feature type="domain" description="Schwannomin interacting protein 1 C-terminal" evidence="2">
    <location>
        <begin position="196"/>
        <end position="255"/>
    </location>
</feature>
<feature type="compositionally biased region" description="Basic and acidic residues" evidence="1">
    <location>
        <begin position="143"/>
        <end position="154"/>
    </location>
</feature>
<dbReference type="Proteomes" id="UP001591681">
    <property type="component" value="Unassembled WGS sequence"/>
</dbReference>
<comment type="caution">
    <text evidence="3">The sequence shown here is derived from an EMBL/GenBank/DDBJ whole genome shotgun (WGS) entry which is preliminary data.</text>
</comment>
<evidence type="ECO:0000313" key="3">
    <source>
        <dbReference type="EMBL" id="KAL2095404.1"/>
    </source>
</evidence>
<name>A0ABD1K8I1_9TELE</name>
<dbReference type="AlphaFoldDB" id="A0ABD1K8I1"/>
<feature type="domain" description="Schwannomin interacting protein 1 C-terminal" evidence="2">
    <location>
        <begin position="88"/>
        <end position="168"/>
    </location>
</feature>
<feature type="region of interest" description="Disordered" evidence="1">
    <location>
        <begin position="135"/>
        <end position="163"/>
    </location>
</feature>